<gene>
    <name evidence="2" type="ORF">H3309_14190</name>
</gene>
<evidence type="ECO:0000313" key="3">
    <source>
        <dbReference type="Proteomes" id="UP000515292"/>
    </source>
</evidence>
<dbReference type="EMBL" id="CP059851">
    <property type="protein sequence ID" value="QMW22474.1"/>
    <property type="molecule type" value="Genomic_DNA"/>
</dbReference>
<dbReference type="Pfam" id="PF10502">
    <property type="entry name" value="Peptidase_S26"/>
    <property type="match status" value="1"/>
</dbReference>
<feature type="domain" description="Peptidase S26" evidence="1">
    <location>
        <begin position="3"/>
        <end position="148"/>
    </location>
</feature>
<reference evidence="2 3" key="1">
    <citation type="submission" date="2020-07" db="EMBL/GenBank/DDBJ databases">
        <title>Complete genome sequence for Sandaracinobacter sp. M6.</title>
        <authorList>
            <person name="Tang Y."/>
            <person name="Liu Q."/>
            <person name="Guo Z."/>
            <person name="Lei P."/>
            <person name="Huang B."/>
        </authorList>
    </citation>
    <scope>NUCLEOTIDE SEQUENCE [LARGE SCALE GENOMIC DNA]</scope>
    <source>
        <strain evidence="2 3">M6</strain>
    </source>
</reference>
<proteinExistence type="predicted"/>
<dbReference type="GO" id="GO:0004252">
    <property type="term" value="F:serine-type endopeptidase activity"/>
    <property type="evidence" value="ECO:0007669"/>
    <property type="project" value="InterPro"/>
</dbReference>
<evidence type="ECO:0000313" key="2">
    <source>
        <dbReference type="EMBL" id="QMW22474.1"/>
    </source>
</evidence>
<dbReference type="AlphaFoldDB" id="A0A7G5IGI2"/>
<name>A0A7G5IGI2_9SPHN</name>
<dbReference type="InterPro" id="IPR036286">
    <property type="entry name" value="LexA/Signal_pep-like_sf"/>
</dbReference>
<dbReference type="GO" id="GO:0006465">
    <property type="term" value="P:signal peptide processing"/>
    <property type="evidence" value="ECO:0007669"/>
    <property type="project" value="InterPro"/>
</dbReference>
<keyword evidence="3" id="KW-1185">Reference proteome</keyword>
<dbReference type="SUPFAM" id="SSF51306">
    <property type="entry name" value="LexA/Signal peptidase"/>
    <property type="match status" value="1"/>
</dbReference>
<dbReference type="KEGG" id="sand:H3309_14190"/>
<protein>
    <submittedName>
        <fullName evidence="2">S26 family signal peptidase</fullName>
    </submittedName>
</protein>
<dbReference type="RefSeq" id="WP_182295409.1">
    <property type="nucleotide sequence ID" value="NZ_CP059851.1"/>
</dbReference>
<dbReference type="InterPro" id="IPR019533">
    <property type="entry name" value="Peptidase_S26"/>
</dbReference>
<organism evidence="2 3">
    <name type="scientific">Sandaracinobacteroides saxicola</name>
    <dbReference type="NCBI Taxonomy" id="2759707"/>
    <lineage>
        <taxon>Bacteria</taxon>
        <taxon>Pseudomonadati</taxon>
        <taxon>Pseudomonadota</taxon>
        <taxon>Alphaproteobacteria</taxon>
        <taxon>Sphingomonadales</taxon>
        <taxon>Sphingosinicellaceae</taxon>
        <taxon>Sandaracinobacteroides</taxon>
    </lineage>
</organism>
<accession>A0A7G5IGI2</accession>
<sequence length="155" mass="16811">MVIISLIAAMPKKVFWNASASVPIGLYLATSPAKPGIGDIVVFDPPAEVARFADSRGYLPLGTPMLKRVAGLAGDRICRRETEVRVANVVLTARDRDRKGRPLPVWEGCRTLGRGEVFLLNVGVPDSLDGRYFGPQPIERVAAIAVPIWTFGSVR</sequence>
<dbReference type="Proteomes" id="UP000515292">
    <property type="component" value="Chromosome"/>
</dbReference>
<dbReference type="Gene3D" id="2.10.109.10">
    <property type="entry name" value="Umud Fragment, subunit A"/>
    <property type="match status" value="1"/>
</dbReference>
<evidence type="ECO:0000259" key="1">
    <source>
        <dbReference type="Pfam" id="PF10502"/>
    </source>
</evidence>